<dbReference type="AlphaFoldDB" id="A0AA41BXA5"/>
<comment type="caution">
    <text evidence="1">The sequence shown here is derived from an EMBL/GenBank/DDBJ whole genome shotgun (WGS) entry which is preliminary data.</text>
</comment>
<reference evidence="1" key="1">
    <citation type="submission" date="2020-11" db="EMBL/GenBank/DDBJ databases">
        <authorList>
            <person name="Lee S.D."/>
        </authorList>
    </citation>
    <scope>NUCLEOTIDE SEQUENCE</scope>
    <source>
        <strain evidence="1">SAP-2</strain>
    </source>
</reference>
<proteinExistence type="predicted"/>
<name>A0AA41BXA5_9GAMM</name>
<reference evidence="1" key="2">
    <citation type="submission" date="2022-09" db="EMBL/GenBank/DDBJ databases">
        <title>Rouxiella aceris sp. nov., isolated from tree sap and emended description of the genus Rhouxiella.</title>
        <authorList>
            <person name="Kim I.S."/>
        </authorList>
    </citation>
    <scope>NUCLEOTIDE SEQUENCE</scope>
    <source>
        <strain evidence="1">SAP-2</strain>
    </source>
</reference>
<dbReference type="InterPro" id="IPR002954">
    <property type="entry name" value="Salm_SPAgM"/>
</dbReference>
<dbReference type="Proteomes" id="UP000705283">
    <property type="component" value="Unassembled WGS sequence"/>
</dbReference>
<accession>A0AA41BXA5</accession>
<evidence type="ECO:0000313" key="2">
    <source>
        <dbReference type="Proteomes" id="UP000705283"/>
    </source>
</evidence>
<dbReference type="EMBL" id="JADMKS010000005">
    <property type="protein sequence ID" value="MBF6637709.1"/>
    <property type="molecule type" value="Genomic_DNA"/>
</dbReference>
<evidence type="ECO:0000313" key="1">
    <source>
        <dbReference type="EMBL" id="MBF6637709.1"/>
    </source>
</evidence>
<protein>
    <submittedName>
        <fullName evidence="1">Uncharacterized protein</fullName>
    </submittedName>
</protein>
<organism evidence="1 2">
    <name type="scientific">Rouxiella silvae</name>
    <dbReference type="NCBI Taxonomy" id="1646373"/>
    <lineage>
        <taxon>Bacteria</taxon>
        <taxon>Pseudomonadati</taxon>
        <taxon>Pseudomonadota</taxon>
        <taxon>Gammaproteobacteria</taxon>
        <taxon>Enterobacterales</taxon>
        <taxon>Yersiniaceae</taxon>
        <taxon>Rouxiella</taxon>
    </lineage>
</organism>
<dbReference type="RefSeq" id="WP_194978200.1">
    <property type="nucleotide sequence ID" value="NZ_JADMKS010000005.1"/>
</dbReference>
<sequence>MHRKYSILLKHSEALKSQNHLKLIKLQKEYECLLKQNQLLCSQQMTVLELIKSLQICGLTDRAELFSVQRKLAVLRRQLLALAQQQQTIDEKIKQNIQMIIDAKMILNATKRKVDKYIYLQQDFLSKRALQLNQQDESEMEEIILWRK</sequence>
<gene>
    <name evidence="1" type="ORF">ITX54_13675</name>
</gene>
<dbReference type="Pfam" id="PF02090">
    <property type="entry name" value="SPAM"/>
    <property type="match status" value="1"/>
</dbReference>